<evidence type="ECO:0000256" key="3">
    <source>
        <dbReference type="ARBA" id="ARBA00022989"/>
    </source>
</evidence>
<feature type="region of interest" description="Disordered" evidence="5">
    <location>
        <begin position="579"/>
        <end position="604"/>
    </location>
</feature>
<organism evidence="8 9">
    <name type="scientific">Venturia effusa</name>
    <dbReference type="NCBI Taxonomy" id="50376"/>
    <lineage>
        <taxon>Eukaryota</taxon>
        <taxon>Fungi</taxon>
        <taxon>Dikarya</taxon>
        <taxon>Ascomycota</taxon>
        <taxon>Pezizomycotina</taxon>
        <taxon>Dothideomycetes</taxon>
        <taxon>Pleosporomycetidae</taxon>
        <taxon>Venturiales</taxon>
        <taxon>Venturiaceae</taxon>
        <taxon>Venturia</taxon>
    </lineage>
</organism>
<evidence type="ECO:0000313" key="8">
    <source>
        <dbReference type="EMBL" id="QDS73308.1"/>
    </source>
</evidence>
<feature type="transmembrane region" description="Helical" evidence="6">
    <location>
        <begin position="383"/>
        <end position="401"/>
    </location>
</feature>
<evidence type="ECO:0000256" key="2">
    <source>
        <dbReference type="ARBA" id="ARBA00022692"/>
    </source>
</evidence>
<evidence type="ECO:0000256" key="5">
    <source>
        <dbReference type="SAM" id="MobiDB-lite"/>
    </source>
</evidence>
<dbReference type="GO" id="GO:0015343">
    <property type="term" value="F:siderophore-iron transmembrane transporter activity"/>
    <property type="evidence" value="ECO:0007669"/>
    <property type="project" value="TreeGrafter"/>
</dbReference>
<feature type="transmembrane region" description="Helical" evidence="6">
    <location>
        <begin position="135"/>
        <end position="153"/>
    </location>
</feature>
<feature type="transmembrane region" description="Helical" evidence="6">
    <location>
        <begin position="68"/>
        <end position="91"/>
    </location>
</feature>
<proteinExistence type="predicted"/>
<comment type="subcellular location">
    <subcellularLocation>
        <location evidence="1">Membrane</location>
        <topology evidence="1">Multi-pass membrane protein</topology>
    </subcellularLocation>
</comment>
<gene>
    <name evidence="8" type="ORF">FKW77_005985</name>
</gene>
<feature type="transmembrane region" description="Helical" evidence="6">
    <location>
        <begin position="304"/>
        <end position="322"/>
    </location>
</feature>
<keyword evidence="4 6" id="KW-0472">Membrane</keyword>
<evidence type="ECO:0000256" key="6">
    <source>
        <dbReference type="SAM" id="Phobius"/>
    </source>
</evidence>
<dbReference type="EMBL" id="CP042193">
    <property type="protein sequence ID" value="QDS73308.1"/>
    <property type="molecule type" value="Genomic_DNA"/>
</dbReference>
<dbReference type="GO" id="GO:0005886">
    <property type="term" value="C:plasma membrane"/>
    <property type="evidence" value="ECO:0007669"/>
    <property type="project" value="TreeGrafter"/>
</dbReference>
<evidence type="ECO:0000259" key="7">
    <source>
        <dbReference type="PROSITE" id="PS50850"/>
    </source>
</evidence>
<feature type="transmembrane region" description="Helical" evidence="6">
    <location>
        <begin position="408"/>
        <end position="427"/>
    </location>
</feature>
<dbReference type="PROSITE" id="PS50850">
    <property type="entry name" value="MFS"/>
    <property type="match status" value="1"/>
</dbReference>
<accession>A0A517LCD4</accession>
<keyword evidence="9" id="KW-1185">Reference proteome</keyword>
<feature type="transmembrane region" description="Helical" evidence="6">
    <location>
        <begin position="471"/>
        <end position="494"/>
    </location>
</feature>
<protein>
    <recommendedName>
        <fullName evidence="7">Major facilitator superfamily (MFS) profile domain-containing protein</fullName>
    </recommendedName>
</protein>
<feature type="transmembrane region" description="Helical" evidence="6">
    <location>
        <begin position="439"/>
        <end position="459"/>
    </location>
</feature>
<feature type="compositionally biased region" description="Polar residues" evidence="5">
    <location>
        <begin position="579"/>
        <end position="589"/>
    </location>
</feature>
<feature type="transmembrane region" description="Helical" evidence="6">
    <location>
        <begin position="223"/>
        <end position="246"/>
    </location>
</feature>
<evidence type="ECO:0000256" key="1">
    <source>
        <dbReference type="ARBA" id="ARBA00004141"/>
    </source>
</evidence>
<dbReference type="Gene3D" id="1.20.1250.20">
    <property type="entry name" value="MFS general substrate transporter like domains"/>
    <property type="match status" value="2"/>
</dbReference>
<feature type="transmembrane region" description="Helical" evidence="6">
    <location>
        <begin position="342"/>
        <end position="363"/>
    </location>
</feature>
<dbReference type="InterPro" id="IPR020846">
    <property type="entry name" value="MFS_dom"/>
</dbReference>
<feature type="transmembrane region" description="Helical" evidence="6">
    <location>
        <begin position="103"/>
        <end position="123"/>
    </location>
</feature>
<dbReference type="InterPro" id="IPR011701">
    <property type="entry name" value="MFS"/>
</dbReference>
<reference evidence="8 9" key="1">
    <citation type="submission" date="2019-07" db="EMBL/GenBank/DDBJ databases">
        <title>Finished genome of Venturia effusa.</title>
        <authorList>
            <person name="Young C.A."/>
            <person name="Cox M.P."/>
            <person name="Ganley A.R.D."/>
            <person name="David W.J."/>
        </authorList>
    </citation>
    <scope>NUCLEOTIDE SEQUENCE [LARGE SCALE GENOMIC DNA]</scope>
    <source>
        <strain evidence="9">albino</strain>
    </source>
</reference>
<dbReference type="OrthoDB" id="2241241at2759"/>
<feature type="domain" description="Major facilitator superfamily (MFS) profile" evidence="7">
    <location>
        <begin position="70"/>
        <end position="569"/>
    </location>
</feature>
<evidence type="ECO:0000256" key="4">
    <source>
        <dbReference type="ARBA" id="ARBA00023136"/>
    </source>
</evidence>
<name>A0A517LCD4_9PEZI</name>
<dbReference type="SUPFAM" id="SSF103473">
    <property type="entry name" value="MFS general substrate transporter"/>
    <property type="match status" value="2"/>
</dbReference>
<dbReference type="PANTHER" id="PTHR23501">
    <property type="entry name" value="MAJOR FACILITATOR SUPERFAMILY"/>
    <property type="match status" value="1"/>
</dbReference>
<dbReference type="AlphaFoldDB" id="A0A517LCD4"/>
<dbReference type="Pfam" id="PF07690">
    <property type="entry name" value="MFS_1"/>
    <property type="match status" value="1"/>
</dbReference>
<feature type="transmembrane region" description="Helical" evidence="6">
    <location>
        <begin position="192"/>
        <end position="211"/>
    </location>
</feature>
<dbReference type="Proteomes" id="UP000316270">
    <property type="component" value="Chromosome 9"/>
</dbReference>
<dbReference type="InterPro" id="IPR036259">
    <property type="entry name" value="MFS_trans_sf"/>
</dbReference>
<sequence>MTTGRAEQRRSNLAIRDQRFSEENLGSTELQQYISRKDWAMQDDNNTLPARPSQAESMQRSMGKKGRILVWMGLALMLIIYQFDNALIFNYRNYAVSAFNKVSALGALGAASSIIFAVAKPPIAKLSDVIGRAQTYALLVMFMVLSYIITASSKSFNNYAAGNIIYTFGQTGINVMNDIIISDFTEMRWRSFAIGISFFPFLITPWISAFIVEDVMAGIGWRWGVGMFAIFMPFCAIPLVGVLLFYQRRCKTISRRGENRTLSFLRFCSQLDLGGVLLLVAGSSMFLLPFSLSATTPKKWRTPWVIALIILGFVTLICLVYYEARVATHPILPPKYLRNTSIVLCCLLGALDAFGFASTHAYFYPWLTIAHNFSPRVASFVTYVNGVFACFTGIIGGLIISGVRRYKWLVVAGALIKLLGYGLMLHVRGSNNSTAEIVIVQALQGIGSGLLDVTIIVIAQIQVPRIELAQVTALVLLCTFMGSSVGSAVAGGIYTGSFKKSLMKYMGTRSSKLIDTVFDSITGKIPGPGTFQRMAIDRAYSDVLRSITYTAVATSILVLGLAFMLPSFRLGDGHNLIEGNQTGTYSMPPQETEPDPSPDRRDKP</sequence>
<keyword evidence="2 6" id="KW-0812">Transmembrane</keyword>
<dbReference type="PANTHER" id="PTHR23501:SF200">
    <property type="entry name" value="TRANSPORTER, PUTATIVE (AFU_ORTHOLOGUE AFUA_3G01360)-RELATED"/>
    <property type="match status" value="1"/>
</dbReference>
<dbReference type="STRING" id="50376.A0A517LCD4"/>
<feature type="transmembrane region" description="Helical" evidence="6">
    <location>
        <begin position="267"/>
        <end position="292"/>
    </location>
</feature>
<evidence type="ECO:0000313" key="9">
    <source>
        <dbReference type="Proteomes" id="UP000316270"/>
    </source>
</evidence>
<keyword evidence="3 6" id="KW-1133">Transmembrane helix</keyword>
<feature type="transmembrane region" description="Helical" evidence="6">
    <location>
        <begin position="547"/>
        <end position="565"/>
    </location>
</feature>